<dbReference type="InterPro" id="IPR050678">
    <property type="entry name" value="DNA_Partitioning_ATPase"/>
</dbReference>
<organism evidence="2 3">
    <name type="scientific">Leptospira ryugenii</name>
    <dbReference type="NCBI Taxonomy" id="1917863"/>
    <lineage>
        <taxon>Bacteria</taxon>
        <taxon>Pseudomonadati</taxon>
        <taxon>Spirochaetota</taxon>
        <taxon>Spirochaetia</taxon>
        <taxon>Leptospirales</taxon>
        <taxon>Leptospiraceae</taxon>
        <taxon>Leptospira</taxon>
    </lineage>
</organism>
<keyword evidence="3" id="KW-1185">Reference proteome</keyword>
<feature type="domain" description="AAA" evidence="1">
    <location>
        <begin position="60"/>
        <end position="231"/>
    </location>
</feature>
<dbReference type="PANTHER" id="PTHR13696:SF52">
    <property type="entry name" value="PARA FAMILY PROTEIN CT_582"/>
    <property type="match status" value="1"/>
</dbReference>
<sequence length="307" mass="34620">MEAQIEYSASEASKILKLEEREFLERAKSLKIPGIKSGRFKGSVLMKYFNVPEESEFDSTIIAISNQKGGEGKTTISLYLSEALALHCKVLLVDWDPQANVTQLYSKEDGPSIMDCLSYRGRKPLELSKIIKEITDTFHIVPSSLELANLTTPYERDDFELLSEALMPVRSSYEYIIIDCPPSLGLILENALIAADYVLVPIQTRAFSLQGIKDLYETISKIQKKANQRLKLLGAVLNQYESQKALAGLAEGIKKYFPVFETVIHRRESIPQAQAKMTPLAKIDQNTLKNFKELANELKEKLNVQKK</sequence>
<dbReference type="RefSeq" id="WP_108978296.1">
    <property type="nucleotide sequence ID" value="NZ_BFBB01000009.1"/>
</dbReference>
<dbReference type="Pfam" id="PF13614">
    <property type="entry name" value="AAA_31"/>
    <property type="match status" value="1"/>
</dbReference>
<gene>
    <name evidence="2" type="ORF">LPTSP4_34450</name>
</gene>
<dbReference type="InterPro" id="IPR027417">
    <property type="entry name" value="P-loop_NTPase"/>
</dbReference>
<reference evidence="2 3" key="1">
    <citation type="submission" date="2018-02" db="EMBL/GenBank/DDBJ databases">
        <title>Novel Leptospira species isolated from soil and water in Japan.</title>
        <authorList>
            <person name="Nakao R."/>
            <person name="Masuzawa T."/>
        </authorList>
    </citation>
    <scope>NUCLEOTIDE SEQUENCE [LARGE SCALE GENOMIC DNA]</scope>
    <source>
        <strain evidence="2 3">YH101</strain>
    </source>
</reference>
<comment type="caution">
    <text evidence="2">The sequence shown here is derived from an EMBL/GenBank/DDBJ whole genome shotgun (WGS) entry which is preliminary data.</text>
</comment>
<proteinExistence type="predicted"/>
<dbReference type="PANTHER" id="PTHR13696">
    <property type="entry name" value="P-LOOP CONTAINING NUCLEOSIDE TRIPHOSPHATE HYDROLASE"/>
    <property type="match status" value="1"/>
</dbReference>
<accession>A0A2P2E4V3</accession>
<dbReference type="InterPro" id="IPR025669">
    <property type="entry name" value="AAA_dom"/>
</dbReference>
<name>A0A2P2E4V3_9LEPT</name>
<protein>
    <submittedName>
        <fullName evidence="2">ParA-like protein</fullName>
    </submittedName>
</protein>
<dbReference type="Gene3D" id="3.40.50.300">
    <property type="entry name" value="P-loop containing nucleotide triphosphate hydrolases"/>
    <property type="match status" value="1"/>
</dbReference>
<evidence type="ECO:0000259" key="1">
    <source>
        <dbReference type="Pfam" id="PF13614"/>
    </source>
</evidence>
<dbReference type="OrthoDB" id="350224at2"/>
<dbReference type="CDD" id="cd02042">
    <property type="entry name" value="ParAB_family"/>
    <property type="match status" value="1"/>
</dbReference>
<evidence type="ECO:0000313" key="2">
    <source>
        <dbReference type="EMBL" id="GBF51907.1"/>
    </source>
</evidence>
<evidence type="ECO:0000313" key="3">
    <source>
        <dbReference type="Proteomes" id="UP000245133"/>
    </source>
</evidence>
<dbReference type="AlphaFoldDB" id="A0A2P2E4V3"/>
<dbReference type="SUPFAM" id="SSF52540">
    <property type="entry name" value="P-loop containing nucleoside triphosphate hydrolases"/>
    <property type="match status" value="1"/>
</dbReference>
<dbReference type="Proteomes" id="UP000245133">
    <property type="component" value="Unassembled WGS sequence"/>
</dbReference>
<dbReference type="EMBL" id="BFBB01000009">
    <property type="protein sequence ID" value="GBF51907.1"/>
    <property type="molecule type" value="Genomic_DNA"/>
</dbReference>